<dbReference type="InterPro" id="IPR036291">
    <property type="entry name" value="NAD(P)-bd_dom_sf"/>
</dbReference>
<dbReference type="Gene3D" id="3.40.50.720">
    <property type="entry name" value="NAD(P)-binding Rossmann-like Domain"/>
    <property type="match status" value="1"/>
</dbReference>
<evidence type="ECO:0000259" key="1">
    <source>
        <dbReference type="Pfam" id="PF01370"/>
    </source>
</evidence>
<keyword evidence="3" id="KW-1185">Reference proteome</keyword>
<evidence type="ECO:0000313" key="2">
    <source>
        <dbReference type="EMBL" id="TYA78722.1"/>
    </source>
</evidence>
<feature type="domain" description="NAD-dependent epimerase/dehydratase" evidence="1">
    <location>
        <begin position="4"/>
        <end position="221"/>
    </location>
</feature>
<gene>
    <name evidence="2" type="ORF">FUA24_10240</name>
</gene>
<accession>A0A5D0IAC3</accession>
<dbReference type="Proteomes" id="UP000323930">
    <property type="component" value="Unassembled WGS sequence"/>
</dbReference>
<comment type="caution">
    <text evidence="2">The sequence shown here is derived from an EMBL/GenBank/DDBJ whole genome shotgun (WGS) entry which is preliminary data.</text>
</comment>
<dbReference type="InterPro" id="IPR001509">
    <property type="entry name" value="Epimerase_deHydtase"/>
</dbReference>
<dbReference type="RefSeq" id="WP_148542009.1">
    <property type="nucleotide sequence ID" value="NZ_VSDQ01000577.1"/>
</dbReference>
<dbReference type="GO" id="GO:0004029">
    <property type="term" value="F:aldehyde dehydrogenase (NAD+) activity"/>
    <property type="evidence" value="ECO:0007669"/>
    <property type="project" value="TreeGrafter"/>
</dbReference>
<dbReference type="InterPro" id="IPR051783">
    <property type="entry name" value="NAD(P)-dependent_oxidoreduct"/>
</dbReference>
<dbReference type="OrthoDB" id="9803111at2"/>
<evidence type="ECO:0000313" key="3">
    <source>
        <dbReference type="Proteomes" id="UP000323930"/>
    </source>
</evidence>
<dbReference type="AlphaFoldDB" id="A0A5D0IAC3"/>
<reference evidence="2 3" key="1">
    <citation type="submission" date="2019-08" db="EMBL/GenBank/DDBJ databases">
        <title>Seonamhaeicola sediminis sp. nov., isolated from marine sediment.</title>
        <authorList>
            <person name="Cao W.R."/>
        </authorList>
    </citation>
    <scope>NUCLEOTIDE SEQUENCE [LARGE SCALE GENOMIC DNA]</scope>
    <source>
        <strain evidence="2 3">B011</strain>
    </source>
</reference>
<dbReference type="GO" id="GO:0005737">
    <property type="term" value="C:cytoplasm"/>
    <property type="evidence" value="ECO:0007669"/>
    <property type="project" value="TreeGrafter"/>
</dbReference>
<name>A0A5D0IAC3_9FLAO</name>
<proteinExistence type="predicted"/>
<dbReference type="PANTHER" id="PTHR48079:SF6">
    <property type="entry name" value="NAD(P)-BINDING DOMAIN-CONTAINING PROTEIN-RELATED"/>
    <property type="match status" value="1"/>
</dbReference>
<sequence length="321" mass="36502">MDKIFVTGINGLLGTNLCEDLLNEGYKVKGLVRDKHRFFGNAHENLSLVEGKLFMDFTSALRNIDCVIHIAALTDQSIPDPYEYWKINYNATRKLFQAAIQCGVKRFIFVSTANTMGYGSQKEPGNELKRISHLYKNSFYAKSKLLAEEFMLREEHQIETIIVNPTFMLGANDSKPSSGKIILMCLGKKVLFYPPGGKNFVHVKDVSQGILKCIKSANYGEKYLLANENLTYKDFFRKVNRITNQKPVMVKIPKFILNILGGIGDVLRKFNFKTNLSSVNMKALMVNNYFTNEKSIKALNIKYQPIDKAIIDAVNYFEKTS</sequence>
<dbReference type="SUPFAM" id="SSF51735">
    <property type="entry name" value="NAD(P)-binding Rossmann-fold domains"/>
    <property type="match status" value="1"/>
</dbReference>
<protein>
    <submittedName>
        <fullName evidence="2">NAD-dependent epimerase/dehydratase family protein</fullName>
    </submittedName>
</protein>
<organism evidence="2 3">
    <name type="scientific">Seonamhaeicola marinus</name>
    <dbReference type="NCBI Taxonomy" id="1912246"/>
    <lineage>
        <taxon>Bacteria</taxon>
        <taxon>Pseudomonadati</taxon>
        <taxon>Bacteroidota</taxon>
        <taxon>Flavobacteriia</taxon>
        <taxon>Flavobacteriales</taxon>
        <taxon>Flavobacteriaceae</taxon>
    </lineage>
</organism>
<dbReference type="EMBL" id="VSDQ01000577">
    <property type="protein sequence ID" value="TYA78722.1"/>
    <property type="molecule type" value="Genomic_DNA"/>
</dbReference>
<dbReference type="PANTHER" id="PTHR48079">
    <property type="entry name" value="PROTEIN YEEZ"/>
    <property type="match status" value="1"/>
</dbReference>
<dbReference type="Pfam" id="PF01370">
    <property type="entry name" value="Epimerase"/>
    <property type="match status" value="1"/>
</dbReference>